<keyword evidence="2 4" id="KW-0560">Oxidoreductase</keyword>
<keyword evidence="3" id="KW-0520">NAD</keyword>
<evidence type="ECO:0000313" key="8">
    <source>
        <dbReference type="Proteomes" id="UP000190092"/>
    </source>
</evidence>
<dbReference type="PANTHER" id="PTHR42789">
    <property type="entry name" value="D-ISOMER SPECIFIC 2-HYDROXYACID DEHYDROGENASE FAMILY PROTEIN (AFU_ORTHOLOGUE AFUA_6G10090)"/>
    <property type="match status" value="1"/>
</dbReference>
<keyword evidence="8" id="KW-1185">Reference proteome</keyword>
<dbReference type="SUPFAM" id="SSF51735">
    <property type="entry name" value="NAD(P)-binding Rossmann-fold domains"/>
    <property type="match status" value="1"/>
</dbReference>
<evidence type="ECO:0000256" key="3">
    <source>
        <dbReference type="ARBA" id="ARBA00023027"/>
    </source>
</evidence>
<proteinExistence type="inferred from homology"/>
<comment type="similarity">
    <text evidence="1 4">Belongs to the D-isomer specific 2-hydroxyacid dehydrogenase family.</text>
</comment>
<dbReference type="InterPro" id="IPR006140">
    <property type="entry name" value="D-isomer_DH_NAD-bd"/>
</dbReference>
<dbReference type="Gene3D" id="3.40.50.720">
    <property type="entry name" value="NAD(P)-binding Rossmann-like Domain"/>
    <property type="match status" value="2"/>
</dbReference>
<evidence type="ECO:0000259" key="6">
    <source>
        <dbReference type="Pfam" id="PF02826"/>
    </source>
</evidence>
<dbReference type="Proteomes" id="UP000190092">
    <property type="component" value="Unassembled WGS sequence"/>
</dbReference>
<dbReference type="SUPFAM" id="SSF52283">
    <property type="entry name" value="Formate/glycerate dehydrogenase catalytic domain-like"/>
    <property type="match status" value="1"/>
</dbReference>
<dbReference type="Pfam" id="PF02826">
    <property type="entry name" value="2-Hacid_dh_C"/>
    <property type="match status" value="1"/>
</dbReference>
<evidence type="ECO:0000256" key="4">
    <source>
        <dbReference type="RuleBase" id="RU003719"/>
    </source>
</evidence>
<accession>A0A1T4N865</accession>
<evidence type="ECO:0000256" key="1">
    <source>
        <dbReference type="ARBA" id="ARBA00005854"/>
    </source>
</evidence>
<feature type="domain" description="D-isomer specific 2-hydroxyacid dehydrogenase NAD-binding" evidence="6">
    <location>
        <begin position="117"/>
        <end position="293"/>
    </location>
</feature>
<dbReference type="RefSeq" id="WP_085933875.1">
    <property type="nucleotide sequence ID" value="NZ_FUWJ01000002.1"/>
</dbReference>
<evidence type="ECO:0000259" key="5">
    <source>
        <dbReference type="Pfam" id="PF00389"/>
    </source>
</evidence>
<dbReference type="PANTHER" id="PTHR42789:SF1">
    <property type="entry name" value="D-ISOMER SPECIFIC 2-HYDROXYACID DEHYDROGENASE FAMILY PROTEIN (AFU_ORTHOLOGUE AFUA_6G10090)"/>
    <property type="match status" value="1"/>
</dbReference>
<name>A0A1T4N865_9HYPH</name>
<gene>
    <name evidence="7" type="ORF">SAMN02745126_02159</name>
</gene>
<dbReference type="Pfam" id="PF00389">
    <property type="entry name" value="2-Hacid_dh"/>
    <property type="match status" value="1"/>
</dbReference>
<reference evidence="8" key="1">
    <citation type="submission" date="2017-02" db="EMBL/GenBank/DDBJ databases">
        <authorList>
            <person name="Varghese N."/>
            <person name="Submissions S."/>
        </authorList>
    </citation>
    <scope>NUCLEOTIDE SEQUENCE [LARGE SCALE GENOMIC DNA]</scope>
    <source>
        <strain evidence="8">ATCC 27094</strain>
    </source>
</reference>
<dbReference type="STRING" id="225324.SAMN02745126_02159"/>
<evidence type="ECO:0000313" key="7">
    <source>
        <dbReference type="EMBL" id="SJZ75402.1"/>
    </source>
</evidence>
<feature type="domain" description="D-isomer specific 2-hydroxyacid dehydrogenase catalytic" evidence="5">
    <location>
        <begin position="14"/>
        <end position="322"/>
    </location>
</feature>
<sequence length="331" mass="35708">MSTGPNTGKNRKKVLIVGRMPQAGLDVLKKRDDVDYEILTDDSVPSLHPKLKDANAVTLGATPFRQAELDAAPGMMVVARLGVGFDAVEIPALNKRKIPLMTTGIANSVSVAEHAMYMMLAAARLVKKYDRFVRENGWGQRLSDLPSDLSGKSVLVVGMGRIGSRTVKRCVAFEMDTYVLDPNISEADIKKAGATKVTDLKAILPKVDFVSIHCPKSPETVNMFNAETLALMKPEAFLVNTARGGIVNEEALYTALSAGKLRGAGLDVLDREPPDPKNKLFTLENVILSPHMAGVTQEASDRMAVTAIENILSVFDGRPNAANIVNKEVLG</sequence>
<organism evidence="7 8">
    <name type="scientific">Enhydrobacter aerosaccus</name>
    <dbReference type="NCBI Taxonomy" id="225324"/>
    <lineage>
        <taxon>Bacteria</taxon>
        <taxon>Pseudomonadati</taxon>
        <taxon>Pseudomonadota</taxon>
        <taxon>Alphaproteobacteria</taxon>
        <taxon>Hyphomicrobiales</taxon>
        <taxon>Enhydrobacter</taxon>
    </lineage>
</organism>
<dbReference type="InterPro" id="IPR050857">
    <property type="entry name" value="D-2-hydroxyacid_DH"/>
</dbReference>
<evidence type="ECO:0000256" key="2">
    <source>
        <dbReference type="ARBA" id="ARBA00023002"/>
    </source>
</evidence>
<dbReference type="GO" id="GO:0016616">
    <property type="term" value="F:oxidoreductase activity, acting on the CH-OH group of donors, NAD or NADP as acceptor"/>
    <property type="evidence" value="ECO:0007669"/>
    <property type="project" value="InterPro"/>
</dbReference>
<dbReference type="InterPro" id="IPR006139">
    <property type="entry name" value="D-isomer_2_OHA_DH_cat_dom"/>
</dbReference>
<dbReference type="AlphaFoldDB" id="A0A1T4N865"/>
<dbReference type="EMBL" id="FUWJ01000002">
    <property type="protein sequence ID" value="SJZ75402.1"/>
    <property type="molecule type" value="Genomic_DNA"/>
</dbReference>
<protein>
    <submittedName>
        <fullName evidence="7">D-3-phosphoglycerate dehydrogenase</fullName>
    </submittedName>
</protein>
<dbReference type="OrthoDB" id="9793626at2"/>
<dbReference type="CDD" id="cd12173">
    <property type="entry name" value="PGDH_4"/>
    <property type="match status" value="1"/>
</dbReference>
<dbReference type="InterPro" id="IPR036291">
    <property type="entry name" value="NAD(P)-bd_dom_sf"/>
</dbReference>
<dbReference type="GO" id="GO:0051287">
    <property type="term" value="F:NAD binding"/>
    <property type="evidence" value="ECO:0007669"/>
    <property type="project" value="InterPro"/>
</dbReference>
<dbReference type="FunFam" id="3.40.50.720:FF:000203">
    <property type="entry name" value="D-3-phosphoglycerate dehydrogenase (SerA)"/>
    <property type="match status" value="1"/>
</dbReference>